<dbReference type="Pfam" id="PF24346">
    <property type="entry name" value="DUF7507"/>
    <property type="match status" value="2"/>
</dbReference>
<gene>
    <name evidence="3" type="ORF">MM213_20795</name>
</gene>
<evidence type="ECO:0000313" key="4">
    <source>
        <dbReference type="Proteomes" id="UP001165430"/>
    </source>
</evidence>
<name>A0ABS9VJ20_9BACT</name>
<feature type="non-terminal residue" evidence="3">
    <location>
        <position position="192"/>
    </location>
</feature>
<comment type="caution">
    <text evidence="3">The sequence shown here is derived from an EMBL/GenBank/DDBJ whole genome shotgun (WGS) entry which is preliminary data.</text>
</comment>
<organism evidence="3 4">
    <name type="scientific">Belliella alkalica</name>
    <dbReference type="NCBI Taxonomy" id="1730871"/>
    <lineage>
        <taxon>Bacteria</taxon>
        <taxon>Pseudomonadati</taxon>
        <taxon>Bacteroidota</taxon>
        <taxon>Cytophagia</taxon>
        <taxon>Cytophagales</taxon>
        <taxon>Cyclobacteriaceae</taxon>
        <taxon>Belliella</taxon>
    </lineage>
</organism>
<feature type="compositionally biased region" description="Polar residues" evidence="1">
    <location>
        <begin position="162"/>
        <end position="177"/>
    </location>
</feature>
<sequence length="192" mass="19769">LAPGQVVVRETSYTVTQSDVDSGSVLNTAFVKGENPNPEGEDPEGETEIETPIDNNAGLSISKSDNGSTVTQAGEVITYTLTATNTGNVTIANVTIVDPLTGFEENVGTLAPGQVAVRETSYTVTQSDVDSGSVLNTAFVKGENPNPGGEDPEGETEIETPIDNNAGLSISKSDNGSTVTQAGEVITYTLTA</sequence>
<feature type="compositionally biased region" description="Acidic residues" evidence="1">
    <location>
        <begin position="39"/>
        <end position="49"/>
    </location>
</feature>
<dbReference type="InterPro" id="IPR047589">
    <property type="entry name" value="DUF11_rpt"/>
</dbReference>
<feature type="compositionally biased region" description="Acidic residues" evidence="1">
    <location>
        <begin position="150"/>
        <end position="160"/>
    </location>
</feature>
<evidence type="ECO:0000256" key="1">
    <source>
        <dbReference type="SAM" id="MobiDB-lite"/>
    </source>
</evidence>
<feature type="non-terminal residue" evidence="3">
    <location>
        <position position="1"/>
    </location>
</feature>
<protein>
    <submittedName>
        <fullName evidence="3">DUF11 domain-containing protein</fullName>
    </submittedName>
</protein>
<dbReference type="Proteomes" id="UP001165430">
    <property type="component" value="Unassembled WGS sequence"/>
</dbReference>
<proteinExistence type="predicted"/>
<feature type="region of interest" description="Disordered" evidence="1">
    <location>
        <begin position="30"/>
        <end position="49"/>
    </location>
</feature>
<dbReference type="InterPro" id="IPR055354">
    <property type="entry name" value="DUF7507"/>
</dbReference>
<accession>A0ABS9VJ20</accession>
<feature type="domain" description="DUF7507" evidence="2">
    <location>
        <begin position="1"/>
        <end position="37"/>
    </location>
</feature>
<feature type="domain" description="DUF7507" evidence="2">
    <location>
        <begin position="57"/>
        <end position="146"/>
    </location>
</feature>
<dbReference type="NCBIfam" id="TIGR01451">
    <property type="entry name" value="B_ant_repeat"/>
    <property type="match status" value="1"/>
</dbReference>
<feature type="region of interest" description="Disordered" evidence="1">
    <location>
        <begin position="141"/>
        <end position="177"/>
    </location>
</feature>
<keyword evidence="4" id="KW-1185">Reference proteome</keyword>
<evidence type="ECO:0000259" key="2">
    <source>
        <dbReference type="Pfam" id="PF24346"/>
    </source>
</evidence>
<dbReference type="EMBL" id="JAKZGO010000092">
    <property type="protein sequence ID" value="MCH7415945.1"/>
    <property type="molecule type" value="Genomic_DNA"/>
</dbReference>
<reference evidence="3" key="1">
    <citation type="submission" date="2022-03" db="EMBL/GenBank/DDBJ databases">
        <title>De novo assembled genomes of Belliella spp. (Cyclobacteriaceae) strains.</title>
        <authorList>
            <person name="Szabo A."/>
            <person name="Korponai K."/>
            <person name="Felfoldi T."/>
        </authorList>
    </citation>
    <scope>NUCLEOTIDE SEQUENCE</scope>
    <source>
        <strain evidence="3">DSM 111903</strain>
    </source>
</reference>
<evidence type="ECO:0000313" key="3">
    <source>
        <dbReference type="EMBL" id="MCH7415945.1"/>
    </source>
</evidence>